<evidence type="ECO:0000256" key="1">
    <source>
        <dbReference type="ARBA" id="ARBA00004956"/>
    </source>
</evidence>
<proteinExistence type="predicted"/>
<dbReference type="AlphaFoldDB" id="A0A1D1ZBJ7"/>
<keyword evidence="3" id="KW-0808">Transferase</keyword>
<dbReference type="PANTHER" id="PTHR42853:SF3">
    <property type="entry name" value="ACETYL-COENZYME A CARBOXYLASE CARBOXYL TRANSFERASE SUBUNIT ALPHA, CHLOROPLASTIC"/>
    <property type="match status" value="1"/>
</dbReference>
<protein>
    <submittedName>
        <fullName evidence="3">Acetyl-coenzyme A carboxylase carboxyl transferase subunit alpha, chloroplastic</fullName>
    </submittedName>
</protein>
<dbReference type="InterPro" id="IPR001095">
    <property type="entry name" value="Acetyl_CoA_COase_a_su"/>
</dbReference>
<organism evidence="3">
    <name type="scientific">Anthurium amnicola</name>
    <dbReference type="NCBI Taxonomy" id="1678845"/>
    <lineage>
        <taxon>Eukaryota</taxon>
        <taxon>Viridiplantae</taxon>
        <taxon>Streptophyta</taxon>
        <taxon>Embryophyta</taxon>
        <taxon>Tracheophyta</taxon>
        <taxon>Spermatophyta</taxon>
        <taxon>Magnoliopsida</taxon>
        <taxon>Liliopsida</taxon>
        <taxon>Araceae</taxon>
        <taxon>Pothoideae</taxon>
        <taxon>Potheae</taxon>
        <taxon>Anthurium</taxon>
    </lineage>
</organism>
<accession>A0A1D1ZBJ7</accession>
<evidence type="ECO:0000313" key="3">
    <source>
        <dbReference type="EMBL" id="JAT64286.1"/>
    </source>
</evidence>
<reference evidence="3" key="1">
    <citation type="submission" date="2015-07" db="EMBL/GenBank/DDBJ databases">
        <title>Transcriptome Assembly of Anthurium amnicola.</title>
        <authorList>
            <person name="Suzuki J."/>
        </authorList>
    </citation>
    <scope>NUCLEOTIDE SEQUENCE</scope>
</reference>
<dbReference type="GO" id="GO:2001295">
    <property type="term" value="P:malonyl-CoA biosynthetic process"/>
    <property type="evidence" value="ECO:0007669"/>
    <property type="project" value="UniProtKB-UniPathway"/>
</dbReference>
<feature type="coiled-coil region" evidence="2">
    <location>
        <begin position="176"/>
        <end position="235"/>
    </location>
</feature>
<dbReference type="PANTHER" id="PTHR42853">
    <property type="entry name" value="ACETYL-COENZYME A CARBOXYLASE CARBOXYL TRANSFERASE SUBUNIT ALPHA"/>
    <property type="match status" value="1"/>
</dbReference>
<name>A0A1D1ZBJ7_9ARAE</name>
<dbReference type="GO" id="GO:0009317">
    <property type="term" value="C:acetyl-CoA carboxylase complex"/>
    <property type="evidence" value="ECO:0007669"/>
    <property type="project" value="InterPro"/>
</dbReference>
<dbReference type="UniPathway" id="UPA00655">
    <property type="reaction ID" value="UER00711"/>
</dbReference>
<evidence type="ECO:0000256" key="2">
    <source>
        <dbReference type="SAM" id="Coils"/>
    </source>
</evidence>
<sequence length="310" mass="34882">MKMSTESLLSHRHLKFWQLGGFVEADTVEPEKKRNMKSKGADIAQVTAEIELEIDNLKKKARDTKSQPSGTTISEAAMEKLRQEVDKEMTGAFISMGLQEKLEAIKMELCKSSETSDSILSPSLKERVDKLAQEFNQALSRPASYLSLKQKLKTRTEASRIIEKQTKAETLKKEINEKLQGQVKGKMEILRKARDKVAKGEQLDESMKEEVERAKEELKEMLTHANLEVVGLSKRKLASAPPNLEKKMAQVEELIGGEIERAVDTGGFREKINKLKVELRSTADKEKGEGIREGDKRGNICCYGFRGAEN</sequence>
<comment type="pathway">
    <text evidence="1">Lipid metabolism; malonyl-CoA biosynthesis; malonyl-CoA from acetyl-CoA: step 1/1.</text>
</comment>
<gene>
    <name evidence="3" type="primary">CAC3_16</name>
    <name evidence="3" type="ORF">g.98317</name>
</gene>
<dbReference type="GO" id="GO:0006633">
    <property type="term" value="P:fatty acid biosynthetic process"/>
    <property type="evidence" value="ECO:0007669"/>
    <property type="project" value="InterPro"/>
</dbReference>
<keyword evidence="2" id="KW-0175">Coiled coil</keyword>
<dbReference type="GO" id="GO:0016743">
    <property type="term" value="F:carboxyl- or carbamoyltransferase activity"/>
    <property type="evidence" value="ECO:0007669"/>
    <property type="project" value="InterPro"/>
</dbReference>
<dbReference type="EMBL" id="GDJX01003650">
    <property type="protein sequence ID" value="JAT64286.1"/>
    <property type="molecule type" value="Transcribed_RNA"/>
</dbReference>
<dbReference type="GO" id="GO:0003989">
    <property type="term" value="F:acetyl-CoA carboxylase activity"/>
    <property type="evidence" value="ECO:0007669"/>
    <property type="project" value="InterPro"/>
</dbReference>